<keyword evidence="3 4" id="KW-0443">Lipid metabolism</keyword>
<evidence type="ECO:0000256" key="1">
    <source>
        <dbReference type="ARBA" id="ARBA00022801"/>
    </source>
</evidence>
<comment type="caution">
    <text evidence="6">The sequence shown here is derived from an EMBL/GenBank/DDBJ whole genome shotgun (WGS) entry which is preliminary data.</text>
</comment>
<gene>
    <name evidence="6" type="ORF">L210DRAFT_546362</name>
</gene>
<dbReference type="PROSITE" id="PS51635">
    <property type="entry name" value="PNPLA"/>
    <property type="match status" value="1"/>
</dbReference>
<reference evidence="6" key="2">
    <citation type="journal article" date="2020" name="Nat. Commun.">
        <title>Large-scale genome sequencing of mycorrhizal fungi provides insights into the early evolution of symbiotic traits.</title>
        <authorList>
            <person name="Miyauchi S."/>
            <person name="Kiss E."/>
            <person name="Kuo A."/>
            <person name="Drula E."/>
            <person name="Kohler A."/>
            <person name="Sanchez-Garcia M."/>
            <person name="Morin E."/>
            <person name="Andreopoulos B."/>
            <person name="Barry K.W."/>
            <person name="Bonito G."/>
            <person name="Buee M."/>
            <person name="Carver A."/>
            <person name="Chen C."/>
            <person name="Cichocki N."/>
            <person name="Clum A."/>
            <person name="Culley D."/>
            <person name="Crous P.W."/>
            <person name="Fauchery L."/>
            <person name="Girlanda M."/>
            <person name="Hayes R.D."/>
            <person name="Keri Z."/>
            <person name="LaButti K."/>
            <person name="Lipzen A."/>
            <person name="Lombard V."/>
            <person name="Magnuson J."/>
            <person name="Maillard F."/>
            <person name="Murat C."/>
            <person name="Nolan M."/>
            <person name="Ohm R.A."/>
            <person name="Pangilinan J."/>
            <person name="Pereira M.F."/>
            <person name="Perotto S."/>
            <person name="Peter M."/>
            <person name="Pfister S."/>
            <person name="Riley R."/>
            <person name="Sitrit Y."/>
            <person name="Stielow J.B."/>
            <person name="Szollosi G."/>
            <person name="Zifcakova L."/>
            <person name="Stursova M."/>
            <person name="Spatafora J.W."/>
            <person name="Tedersoo L."/>
            <person name="Vaario L.M."/>
            <person name="Yamada A."/>
            <person name="Yan M."/>
            <person name="Wang P."/>
            <person name="Xu J."/>
            <person name="Bruns T."/>
            <person name="Baldrian P."/>
            <person name="Vilgalys R."/>
            <person name="Dunand C."/>
            <person name="Henrissat B."/>
            <person name="Grigoriev I.V."/>
            <person name="Hibbett D."/>
            <person name="Nagy L.G."/>
            <person name="Martin F.M."/>
        </authorList>
    </citation>
    <scope>NUCLEOTIDE SEQUENCE</scope>
    <source>
        <strain evidence="6">BED1</strain>
    </source>
</reference>
<evidence type="ECO:0000259" key="5">
    <source>
        <dbReference type="PROSITE" id="PS51635"/>
    </source>
</evidence>
<sequence>MMYSNECKDDGSYLVLSIDGGGFRGLACLLILVHLMEEIQVSGGNDASDEDTLPPKPCQIFDLICGTSSGGLIAILLGRFGLSCKEAIEVYREVGATMFGGETDSGEIWRQIMEGGQLSAAMFEKKLEDLTAKYTGSKDALFRPLKNAPDTVVHDSTKTFVTVVSKIGSAGVDAYRIRSYPRPLRDINPAPYGHKWTIFEGARATCAVPLYLSPLNIQVGHATFTFQDAGYSGFNNPAKVALDEAEKTFGPDATITLVTLGTGLRSLVYGGEDGWGNNKQVDDEHIDRLALQILANVEKLGSIIQDAPQVARRVAKQLLEVANDTEISHLHMHERFKRQGQRHNYYRFNPPRGLGDIELTDYRQEATISDITYAWLKSPDGQFAITSAVETMRNRWRCKLKQAT</sequence>
<evidence type="ECO:0000313" key="7">
    <source>
        <dbReference type="Proteomes" id="UP001194468"/>
    </source>
</evidence>
<feature type="active site" description="Proton acceptor" evidence="4">
    <location>
        <position position="228"/>
    </location>
</feature>
<name>A0AAD4BL37_BOLED</name>
<dbReference type="GO" id="GO:0047499">
    <property type="term" value="F:calcium-independent phospholipase A2 activity"/>
    <property type="evidence" value="ECO:0007669"/>
    <property type="project" value="TreeGrafter"/>
</dbReference>
<dbReference type="EMBL" id="WHUW01000032">
    <property type="protein sequence ID" value="KAF8433697.1"/>
    <property type="molecule type" value="Genomic_DNA"/>
</dbReference>
<dbReference type="InterPro" id="IPR016035">
    <property type="entry name" value="Acyl_Trfase/lysoPLipase"/>
</dbReference>
<keyword evidence="7" id="KW-1185">Reference proteome</keyword>
<dbReference type="GO" id="GO:0016042">
    <property type="term" value="P:lipid catabolic process"/>
    <property type="evidence" value="ECO:0007669"/>
    <property type="project" value="UniProtKB-UniRule"/>
</dbReference>
<keyword evidence="6" id="KW-0808">Transferase</keyword>
<dbReference type="GO" id="GO:0019369">
    <property type="term" value="P:arachidonate metabolic process"/>
    <property type="evidence" value="ECO:0007669"/>
    <property type="project" value="TreeGrafter"/>
</dbReference>
<dbReference type="Pfam" id="PF01734">
    <property type="entry name" value="Patatin"/>
    <property type="match status" value="1"/>
</dbReference>
<dbReference type="InterPro" id="IPR002641">
    <property type="entry name" value="PNPLA_dom"/>
</dbReference>
<dbReference type="AlphaFoldDB" id="A0AAD4BL37"/>
<evidence type="ECO:0000313" key="6">
    <source>
        <dbReference type="EMBL" id="KAF8433697.1"/>
    </source>
</evidence>
<feature type="short sequence motif" description="GXGXXG" evidence="4">
    <location>
        <begin position="20"/>
        <end position="25"/>
    </location>
</feature>
<evidence type="ECO:0000256" key="4">
    <source>
        <dbReference type="PROSITE-ProRule" id="PRU01161"/>
    </source>
</evidence>
<dbReference type="GO" id="GO:0016740">
    <property type="term" value="F:transferase activity"/>
    <property type="evidence" value="ECO:0007669"/>
    <property type="project" value="UniProtKB-KW"/>
</dbReference>
<feature type="domain" description="PNPLA" evidence="5">
    <location>
        <begin position="16"/>
        <end position="242"/>
    </location>
</feature>
<dbReference type="PANTHER" id="PTHR24185:SF1">
    <property type="entry name" value="CALCIUM-INDEPENDENT PHOSPHOLIPASE A2-GAMMA"/>
    <property type="match status" value="1"/>
</dbReference>
<feature type="short sequence motif" description="GXSXG" evidence="4">
    <location>
        <begin position="66"/>
        <end position="70"/>
    </location>
</feature>
<dbReference type="SUPFAM" id="SSF52151">
    <property type="entry name" value="FabD/lysophospholipase-like"/>
    <property type="match status" value="1"/>
</dbReference>
<reference evidence="6" key="1">
    <citation type="submission" date="2019-10" db="EMBL/GenBank/DDBJ databases">
        <authorList>
            <consortium name="DOE Joint Genome Institute"/>
            <person name="Kuo A."/>
            <person name="Miyauchi S."/>
            <person name="Kiss E."/>
            <person name="Drula E."/>
            <person name="Kohler A."/>
            <person name="Sanchez-Garcia M."/>
            <person name="Andreopoulos B."/>
            <person name="Barry K.W."/>
            <person name="Bonito G."/>
            <person name="Buee M."/>
            <person name="Carver A."/>
            <person name="Chen C."/>
            <person name="Cichocki N."/>
            <person name="Clum A."/>
            <person name="Culley D."/>
            <person name="Crous P.W."/>
            <person name="Fauchery L."/>
            <person name="Girlanda M."/>
            <person name="Hayes R."/>
            <person name="Keri Z."/>
            <person name="LaButti K."/>
            <person name="Lipzen A."/>
            <person name="Lombard V."/>
            <person name="Magnuson J."/>
            <person name="Maillard F."/>
            <person name="Morin E."/>
            <person name="Murat C."/>
            <person name="Nolan M."/>
            <person name="Ohm R."/>
            <person name="Pangilinan J."/>
            <person name="Pereira M."/>
            <person name="Perotto S."/>
            <person name="Peter M."/>
            <person name="Riley R."/>
            <person name="Sitrit Y."/>
            <person name="Stielow B."/>
            <person name="Szollosi G."/>
            <person name="Zifcakova L."/>
            <person name="Stursova M."/>
            <person name="Spatafora J.W."/>
            <person name="Tedersoo L."/>
            <person name="Vaario L.-M."/>
            <person name="Yamada A."/>
            <person name="Yan M."/>
            <person name="Wang P."/>
            <person name="Xu J."/>
            <person name="Bruns T."/>
            <person name="Baldrian P."/>
            <person name="Vilgalys R."/>
            <person name="Henrissat B."/>
            <person name="Grigoriev I.V."/>
            <person name="Hibbett D."/>
            <person name="Nagy L.G."/>
            <person name="Martin F.M."/>
        </authorList>
    </citation>
    <scope>NUCLEOTIDE SEQUENCE</scope>
    <source>
        <strain evidence="6">BED1</strain>
    </source>
</reference>
<dbReference type="Gene3D" id="3.40.1090.10">
    <property type="entry name" value="Cytosolic phospholipase A2 catalytic domain"/>
    <property type="match status" value="1"/>
</dbReference>
<keyword evidence="1 4" id="KW-0378">Hydrolase</keyword>
<comment type="caution">
    <text evidence="4">Lacks conserved residue(s) required for the propagation of feature annotation.</text>
</comment>
<evidence type="ECO:0000256" key="2">
    <source>
        <dbReference type="ARBA" id="ARBA00022963"/>
    </source>
</evidence>
<evidence type="ECO:0000256" key="3">
    <source>
        <dbReference type="ARBA" id="ARBA00023098"/>
    </source>
</evidence>
<dbReference type="GO" id="GO:0046486">
    <property type="term" value="P:glycerolipid metabolic process"/>
    <property type="evidence" value="ECO:0007669"/>
    <property type="project" value="UniProtKB-ARBA"/>
</dbReference>
<organism evidence="6 7">
    <name type="scientific">Boletus edulis BED1</name>
    <dbReference type="NCBI Taxonomy" id="1328754"/>
    <lineage>
        <taxon>Eukaryota</taxon>
        <taxon>Fungi</taxon>
        <taxon>Dikarya</taxon>
        <taxon>Basidiomycota</taxon>
        <taxon>Agaricomycotina</taxon>
        <taxon>Agaricomycetes</taxon>
        <taxon>Agaricomycetidae</taxon>
        <taxon>Boletales</taxon>
        <taxon>Boletineae</taxon>
        <taxon>Boletaceae</taxon>
        <taxon>Boletoideae</taxon>
        <taxon>Boletus</taxon>
    </lineage>
</organism>
<dbReference type="Proteomes" id="UP001194468">
    <property type="component" value="Unassembled WGS sequence"/>
</dbReference>
<protein>
    <submittedName>
        <fullName evidence="6">Acyl transferase/acyl hydrolase/lysophospholipase</fullName>
    </submittedName>
</protein>
<keyword evidence="2 4" id="KW-0442">Lipid degradation</keyword>
<dbReference type="PANTHER" id="PTHR24185">
    <property type="entry name" value="CALCIUM-INDEPENDENT PHOSPHOLIPASE A2-GAMMA"/>
    <property type="match status" value="1"/>
</dbReference>
<proteinExistence type="predicted"/>
<dbReference type="GO" id="GO:0016020">
    <property type="term" value="C:membrane"/>
    <property type="evidence" value="ECO:0007669"/>
    <property type="project" value="TreeGrafter"/>
</dbReference>
<feature type="active site" description="Nucleophile" evidence="4">
    <location>
        <position position="68"/>
    </location>
</feature>
<accession>A0AAD4BL37</accession>